<dbReference type="InterPro" id="IPR028081">
    <property type="entry name" value="Leu-bd"/>
</dbReference>
<keyword evidence="6" id="KW-1185">Reference proteome</keyword>
<reference evidence="5 6" key="1">
    <citation type="submission" date="2024-06" db="EMBL/GenBank/DDBJ databases">
        <title>The Natural Products Discovery Center: Release of the First 8490 Sequenced Strains for Exploring Actinobacteria Biosynthetic Diversity.</title>
        <authorList>
            <person name="Kalkreuter E."/>
            <person name="Kautsar S.A."/>
            <person name="Yang D."/>
            <person name="Bader C.D."/>
            <person name="Teijaro C.N."/>
            <person name="Fluegel L."/>
            <person name="Davis C.M."/>
            <person name="Simpson J.R."/>
            <person name="Lauterbach L."/>
            <person name="Steele A.D."/>
            <person name="Gui C."/>
            <person name="Meng S."/>
            <person name="Li G."/>
            <person name="Viehrig K."/>
            <person name="Ye F."/>
            <person name="Su P."/>
            <person name="Kiefer A.F."/>
            <person name="Nichols A."/>
            <person name="Cepeda A.J."/>
            <person name="Yan W."/>
            <person name="Fan B."/>
            <person name="Jiang Y."/>
            <person name="Adhikari A."/>
            <person name="Zheng C.-J."/>
            <person name="Schuster L."/>
            <person name="Cowan T.M."/>
            <person name="Smanski M.J."/>
            <person name="Chevrette M.G."/>
            <person name="De Carvalho L.P.S."/>
            <person name="Shen B."/>
        </authorList>
    </citation>
    <scope>NUCLEOTIDE SEQUENCE [LARGE SCALE GENOMIC DNA]</scope>
    <source>
        <strain evidence="5 6">NPDC000234</strain>
    </source>
</reference>
<dbReference type="Gene3D" id="3.40.50.2300">
    <property type="match status" value="2"/>
</dbReference>
<evidence type="ECO:0000256" key="1">
    <source>
        <dbReference type="ARBA" id="ARBA00010062"/>
    </source>
</evidence>
<name>A0ABV1XAW9_9ACTN</name>
<comment type="similarity">
    <text evidence="1">Belongs to the leucine-binding protein family.</text>
</comment>
<dbReference type="PANTHER" id="PTHR30483:SF6">
    <property type="entry name" value="PERIPLASMIC BINDING PROTEIN OF ABC TRANSPORTER FOR NATURAL AMINO ACIDS"/>
    <property type="match status" value="1"/>
</dbReference>
<sequence length="441" mass="46128">STRSEDGTQSAARTATPAAGASTASADFGTLKNVCGPGTAKSSSVQGVTGTSIQVGVMSDIGYTKNSEFPDAAKVFTSWCNAAGGINGRKIVAVTRDSALTQVRQAVLEACKSDFALVGGGSALDALGVQDRLKCLLPAFPAQSSQIGAIGSDLQVLSGGAAPGYFQYAGYYTWLLKDKYPDSAQQVGIISGDSPVTKVMSAQFKEAVGGLGGKVSYNDLYPAAGVSDWTPYAQSIKNKGVKGLVFLGDFASLAKLEQALTDIGYTPDWIDANSNAYGPAFLQLAGPALAKQHNYAEVFATAPLESAADNPATQQVLDLFKKYAPGKQVTYPVLRAFSAWLLFAASARDCAELTRTCVYDNAVKQTAWTAGGLQAPADLSRSDLPSKCYTVVEATAKGWQLADFKPTTGTYRCDAPTYKYKADYGKPATLASVGKSMADLK</sequence>
<gene>
    <name evidence="5" type="ORF">ABT404_42925</name>
</gene>
<evidence type="ECO:0000313" key="6">
    <source>
        <dbReference type="Proteomes" id="UP001474181"/>
    </source>
</evidence>
<dbReference type="InterPro" id="IPR051010">
    <property type="entry name" value="BCAA_transport"/>
</dbReference>
<comment type="caution">
    <text evidence="5">The sequence shown here is derived from an EMBL/GenBank/DDBJ whole genome shotgun (WGS) entry which is preliminary data.</text>
</comment>
<accession>A0ABV1XAW9</accession>
<feature type="domain" description="Leucine-binding protein" evidence="4">
    <location>
        <begin position="71"/>
        <end position="398"/>
    </location>
</feature>
<evidence type="ECO:0000313" key="5">
    <source>
        <dbReference type="EMBL" id="MER7186143.1"/>
    </source>
</evidence>
<evidence type="ECO:0000256" key="3">
    <source>
        <dbReference type="SAM" id="MobiDB-lite"/>
    </source>
</evidence>
<proteinExistence type="inferred from homology"/>
<evidence type="ECO:0000259" key="4">
    <source>
        <dbReference type="Pfam" id="PF13458"/>
    </source>
</evidence>
<dbReference type="SUPFAM" id="SSF53822">
    <property type="entry name" value="Periplasmic binding protein-like I"/>
    <property type="match status" value="1"/>
</dbReference>
<keyword evidence="2" id="KW-0732">Signal</keyword>
<dbReference type="Pfam" id="PF13458">
    <property type="entry name" value="Peripla_BP_6"/>
    <property type="match status" value="1"/>
</dbReference>
<dbReference type="RefSeq" id="WP_350789587.1">
    <property type="nucleotide sequence ID" value="NZ_JBEPEK010000543.1"/>
</dbReference>
<dbReference type="EMBL" id="JBEPEK010000543">
    <property type="protein sequence ID" value="MER7186143.1"/>
    <property type="molecule type" value="Genomic_DNA"/>
</dbReference>
<dbReference type="InterPro" id="IPR028082">
    <property type="entry name" value="Peripla_BP_I"/>
</dbReference>
<feature type="non-terminal residue" evidence="5">
    <location>
        <position position="1"/>
    </location>
</feature>
<protein>
    <submittedName>
        <fullName evidence="5">ABC transporter substrate-binding protein</fullName>
    </submittedName>
</protein>
<organism evidence="5 6">
    <name type="scientific">Streptomyces hyaluromycini</name>
    <dbReference type="NCBI Taxonomy" id="1377993"/>
    <lineage>
        <taxon>Bacteria</taxon>
        <taxon>Bacillati</taxon>
        <taxon>Actinomycetota</taxon>
        <taxon>Actinomycetes</taxon>
        <taxon>Kitasatosporales</taxon>
        <taxon>Streptomycetaceae</taxon>
        <taxon>Streptomyces</taxon>
    </lineage>
</organism>
<feature type="compositionally biased region" description="Low complexity" evidence="3">
    <location>
        <begin position="10"/>
        <end position="20"/>
    </location>
</feature>
<evidence type="ECO:0000256" key="2">
    <source>
        <dbReference type="ARBA" id="ARBA00022729"/>
    </source>
</evidence>
<dbReference type="Proteomes" id="UP001474181">
    <property type="component" value="Unassembled WGS sequence"/>
</dbReference>
<dbReference type="PANTHER" id="PTHR30483">
    <property type="entry name" value="LEUCINE-SPECIFIC-BINDING PROTEIN"/>
    <property type="match status" value="1"/>
</dbReference>
<feature type="region of interest" description="Disordered" evidence="3">
    <location>
        <begin position="1"/>
        <end position="20"/>
    </location>
</feature>